<feature type="chain" id="PRO_5028028139" evidence="6">
    <location>
        <begin position="18"/>
        <end position="342"/>
    </location>
</feature>
<evidence type="ECO:0000256" key="5">
    <source>
        <dbReference type="SAM" id="Phobius"/>
    </source>
</evidence>
<dbReference type="GO" id="GO:0016020">
    <property type="term" value="C:membrane"/>
    <property type="evidence" value="ECO:0007669"/>
    <property type="project" value="UniProtKB-SubCell"/>
</dbReference>
<name>A0A6P6MPK3_CARAU</name>
<keyword evidence="4" id="KW-0325">Glycoprotein</keyword>
<protein>
    <submittedName>
        <fullName evidence="9">Uncharacterized protein LOC113069560</fullName>
    </submittedName>
</protein>
<feature type="domain" description="Ig-like" evidence="7">
    <location>
        <begin position="81"/>
        <end position="197"/>
    </location>
</feature>
<keyword evidence="3 5" id="KW-0472">Membrane</keyword>
<dbReference type="RefSeq" id="XP_026098497.1">
    <property type="nucleotide sequence ID" value="XM_026242712.1"/>
</dbReference>
<proteinExistence type="predicted"/>
<dbReference type="PANTHER" id="PTHR12080">
    <property type="entry name" value="SIGNALING LYMPHOCYTIC ACTIVATION MOLECULE"/>
    <property type="match status" value="1"/>
</dbReference>
<keyword evidence="8" id="KW-1185">Reference proteome</keyword>
<evidence type="ECO:0000259" key="7">
    <source>
        <dbReference type="PROSITE" id="PS50835"/>
    </source>
</evidence>
<dbReference type="GeneID" id="113069560"/>
<dbReference type="OrthoDB" id="8439544at2759"/>
<comment type="subcellular location">
    <subcellularLocation>
        <location evidence="1">Membrane</location>
    </subcellularLocation>
</comment>
<dbReference type="InterPro" id="IPR015631">
    <property type="entry name" value="CD2/SLAM_rcpt"/>
</dbReference>
<dbReference type="PROSITE" id="PS50835">
    <property type="entry name" value="IG_LIKE"/>
    <property type="match status" value="1"/>
</dbReference>
<keyword evidence="5" id="KW-1133">Transmembrane helix</keyword>
<keyword evidence="2 6" id="KW-0732">Signal</keyword>
<dbReference type="InterPro" id="IPR013783">
    <property type="entry name" value="Ig-like_fold"/>
</dbReference>
<keyword evidence="5" id="KW-0812">Transmembrane</keyword>
<dbReference type="Proteomes" id="UP000515129">
    <property type="component" value="Unplaced"/>
</dbReference>
<evidence type="ECO:0000313" key="8">
    <source>
        <dbReference type="Proteomes" id="UP000515129"/>
    </source>
</evidence>
<dbReference type="SUPFAM" id="SSF48726">
    <property type="entry name" value="Immunoglobulin"/>
    <property type="match status" value="1"/>
</dbReference>
<evidence type="ECO:0000256" key="2">
    <source>
        <dbReference type="ARBA" id="ARBA00022729"/>
    </source>
</evidence>
<accession>A0A6P6MPK3</accession>
<dbReference type="Gene3D" id="2.60.40.10">
    <property type="entry name" value="Immunoglobulins"/>
    <property type="match status" value="2"/>
</dbReference>
<dbReference type="PANTHER" id="PTHR12080:SF48">
    <property type="entry name" value="IMMUNOGLOBULIN SUBTYPE DOMAIN-CONTAINING PROTEIN"/>
    <property type="match status" value="1"/>
</dbReference>
<dbReference type="KEGG" id="caua:113069560"/>
<evidence type="ECO:0000256" key="3">
    <source>
        <dbReference type="ARBA" id="ARBA00023136"/>
    </source>
</evidence>
<evidence type="ECO:0000256" key="6">
    <source>
        <dbReference type="SAM" id="SignalP"/>
    </source>
</evidence>
<feature type="transmembrane region" description="Helical" evidence="5">
    <location>
        <begin position="218"/>
        <end position="242"/>
    </location>
</feature>
<evidence type="ECO:0000256" key="1">
    <source>
        <dbReference type="ARBA" id="ARBA00004370"/>
    </source>
</evidence>
<dbReference type="InterPro" id="IPR007110">
    <property type="entry name" value="Ig-like_dom"/>
</dbReference>
<reference evidence="9" key="1">
    <citation type="submission" date="2025-08" db="UniProtKB">
        <authorList>
            <consortium name="RefSeq"/>
        </authorList>
    </citation>
    <scope>IDENTIFICATION</scope>
    <source>
        <strain evidence="9">Wakin</strain>
        <tissue evidence="9">Muscle</tissue>
    </source>
</reference>
<gene>
    <name evidence="9" type="primary">LOC113069560</name>
</gene>
<dbReference type="AlphaFoldDB" id="A0A6P6MPK3"/>
<organism evidence="8 9">
    <name type="scientific">Carassius auratus</name>
    <name type="common">Goldfish</name>
    <dbReference type="NCBI Taxonomy" id="7957"/>
    <lineage>
        <taxon>Eukaryota</taxon>
        <taxon>Metazoa</taxon>
        <taxon>Chordata</taxon>
        <taxon>Craniata</taxon>
        <taxon>Vertebrata</taxon>
        <taxon>Euteleostomi</taxon>
        <taxon>Actinopterygii</taxon>
        <taxon>Neopterygii</taxon>
        <taxon>Teleostei</taxon>
        <taxon>Ostariophysi</taxon>
        <taxon>Cypriniformes</taxon>
        <taxon>Cyprinidae</taxon>
        <taxon>Cyprininae</taxon>
        <taxon>Carassius</taxon>
    </lineage>
</organism>
<feature type="signal peptide" evidence="6">
    <location>
        <begin position="1"/>
        <end position="17"/>
    </location>
</feature>
<dbReference type="InterPro" id="IPR036179">
    <property type="entry name" value="Ig-like_dom_sf"/>
</dbReference>
<sequence>MMLLFALMLMLLQTAECLCWLNQTDPCYAALGHKFNLPTVLDASKYDMKIQKRINNNSRNGPVCRVKYGRMKDCDLYSNRPEVALINGTLIINRVIRADSGNYTVTLSRSDGTETSTDLQVNVEAPVGSVEVFISCSSSGARRASCSSEGEQLLYSWTLNGDPLMDGNSSIDLDEGTDGNITCGVKNHVSHRQMTISLKPCSGPSTASETSTVKDSKYVLHSSLIALGCVALILILLFIPAYHTYKKKQVKSTATAASADIIYADISHKKKGAKKKTEILPADVEYVEVKCQKKRKERKEKKEEEVEYGEVMFTLNRSNAHLQPQHECVYSQMNRVTSEGLY</sequence>
<evidence type="ECO:0000256" key="4">
    <source>
        <dbReference type="ARBA" id="ARBA00023180"/>
    </source>
</evidence>
<evidence type="ECO:0000313" key="9">
    <source>
        <dbReference type="RefSeq" id="XP_026098497.1"/>
    </source>
</evidence>